<name>A0A3B1D421_9ZZZZ</name>
<keyword evidence="3" id="KW-0812">Transmembrane</keyword>
<protein>
    <submittedName>
        <fullName evidence="4">TPR domain protein, putative component of TonB system</fullName>
    </submittedName>
</protein>
<feature type="transmembrane region" description="Helical" evidence="3">
    <location>
        <begin position="364"/>
        <end position="382"/>
    </location>
</feature>
<dbReference type="Gene3D" id="1.25.40.10">
    <property type="entry name" value="Tetratricopeptide repeat domain"/>
    <property type="match status" value="3"/>
</dbReference>
<dbReference type="PROSITE" id="PS50293">
    <property type="entry name" value="TPR_REGION"/>
    <property type="match status" value="2"/>
</dbReference>
<dbReference type="InterPro" id="IPR050498">
    <property type="entry name" value="Ycf3"/>
</dbReference>
<dbReference type="PROSITE" id="PS50005">
    <property type="entry name" value="TPR"/>
    <property type="match status" value="5"/>
</dbReference>
<dbReference type="PANTHER" id="PTHR44858">
    <property type="entry name" value="TETRATRICOPEPTIDE REPEAT PROTEIN 6"/>
    <property type="match status" value="1"/>
</dbReference>
<gene>
    <name evidence="4" type="ORF">MNBD_UNCLBAC01-1633</name>
</gene>
<dbReference type="InterPro" id="IPR019734">
    <property type="entry name" value="TPR_rpt"/>
</dbReference>
<sequence>MNIQYLDNKKLFVLFVILSITFLAFSSTLSNQFTALDDPKHLLENPHVLSLDKENIVDMFSSTINKTYIPLTTLSFAIEYHFFKFEPFIYHLNNLLLHLAVTGLVFYFGCQLGLSVLAAGLGALLFGVHPMRAESVAWVTERKDVLYAFFYMLSLCQYWNYLTKKKYASFWFSVIFGILSILAKPMALSLPLVFCILDWFHRRKITRAVIWDKLVHFAYIIPIVWISASTHKHHLPKDSSIMDAVLSIVWTSMFYIQKFIYPKFLSPIYDFPYPISLKNPELFFAAGLFIIYGLCMLYYRKHRWFTFANLYFIFSIFFLVRVRPDPGVNFVGDRFMYLPSLGFCFLFGICVENIFLWMKKTKLKFQWIFIMSLSVMFGVLSVKTYRQSQIWYDDFTLWENTLQKTLNNPFPYFARGKMYHERGEYHKAIADYTKTIELEPKWITVYNNRGILYYKLGAIDLAIADYTKALELDPKFAKAYNNRGTIYYELKKDDLALADYNKAIELDPEFTKSYTNRGLLYYALFKDRLALVDFNKSIELDSKSVRSYISRADLYSHTNRHQLAIKDLSKAIELDPFNGKVYYKRSQSYLAIKEFRKALTDAIRAQSLGVLGLKESIQEIKNQRKNI</sequence>
<feature type="transmembrane region" description="Helical" evidence="3">
    <location>
        <begin position="95"/>
        <end position="125"/>
    </location>
</feature>
<feature type="transmembrane region" description="Helical" evidence="3">
    <location>
        <begin position="145"/>
        <end position="162"/>
    </location>
</feature>
<evidence type="ECO:0000256" key="1">
    <source>
        <dbReference type="ARBA" id="ARBA00022737"/>
    </source>
</evidence>
<feature type="transmembrane region" description="Helical" evidence="3">
    <location>
        <begin position="168"/>
        <end position="197"/>
    </location>
</feature>
<dbReference type="Pfam" id="PF00515">
    <property type="entry name" value="TPR_1"/>
    <property type="match status" value="2"/>
</dbReference>
<keyword evidence="3" id="KW-0472">Membrane</keyword>
<evidence type="ECO:0000313" key="4">
    <source>
        <dbReference type="EMBL" id="VAX37606.1"/>
    </source>
</evidence>
<dbReference type="EMBL" id="UOGJ01000133">
    <property type="protein sequence ID" value="VAX37606.1"/>
    <property type="molecule type" value="Genomic_DNA"/>
</dbReference>
<feature type="transmembrane region" description="Helical" evidence="3">
    <location>
        <begin position="282"/>
        <end position="299"/>
    </location>
</feature>
<dbReference type="SUPFAM" id="SSF48452">
    <property type="entry name" value="TPR-like"/>
    <property type="match status" value="2"/>
</dbReference>
<feature type="transmembrane region" description="Helical" evidence="3">
    <location>
        <begin position="305"/>
        <end position="323"/>
    </location>
</feature>
<proteinExistence type="predicted"/>
<dbReference type="Pfam" id="PF13181">
    <property type="entry name" value="TPR_8"/>
    <property type="match status" value="2"/>
</dbReference>
<dbReference type="PANTHER" id="PTHR44858:SF1">
    <property type="entry name" value="UDP-N-ACETYLGLUCOSAMINE--PEPTIDE N-ACETYLGLUCOSAMINYLTRANSFERASE SPINDLY-RELATED"/>
    <property type="match status" value="1"/>
</dbReference>
<feature type="transmembrane region" description="Helical" evidence="3">
    <location>
        <begin position="335"/>
        <end position="358"/>
    </location>
</feature>
<reference evidence="4" key="1">
    <citation type="submission" date="2018-06" db="EMBL/GenBank/DDBJ databases">
        <authorList>
            <person name="Zhirakovskaya E."/>
        </authorList>
    </citation>
    <scope>NUCLEOTIDE SEQUENCE</scope>
</reference>
<organism evidence="4">
    <name type="scientific">hydrothermal vent metagenome</name>
    <dbReference type="NCBI Taxonomy" id="652676"/>
    <lineage>
        <taxon>unclassified sequences</taxon>
        <taxon>metagenomes</taxon>
        <taxon>ecological metagenomes</taxon>
    </lineage>
</organism>
<feature type="transmembrane region" description="Helical" evidence="3">
    <location>
        <begin position="12"/>
        <end position="33"/>
    </location>
</feature>
<keyword evidence="3" id="KW-1133">Transmembrane helix</keyword>
<dbReference type="SMART" id="SM00028">
    <property type="entry name" value="TPR"/>
    <property type="match status" value="5"/>
</dbReference>
<evidence type="ECO:0000256" key="3">
    <source>
        <dbReference type="SAM" id="Phobius"/>
    </source>
</evidence>
<accession>A0A3B1D421</accession>
<dbReference type="AlphaFoldDB" id="A0A3B1D421"/>
<feature type="transmembrane region" description="Helical" evidence="3">
    <location>
        <begin position="209"/>
        <end position="228"/>
    </location>
</feature>
<keyword evidence="2" id="KW-0802">TPR repeat</keyword>
<keyword evidence="1" id="KW-0677">Repeat</keyword>
<dbReference type="InterPro" id="IPR011990">
    <property type="entry name" value="TPR-like_helical_dom_sf"/>
</dbReference>
<evidence type="ECO:0000256" key="2">
    <source>
        <dbReference type="ARBA" id="ARBA00022803"/>
    </source>
</evidence>